<comment type="caution">
    <text evidence="3">The sequence shown here is derived from an EMBL/GenBank/DDBJ whole genome shotgun (WGS) entry which is preliminary data.</text>
</comment>
<dbReference type="PROSITE" id="PS51184">
    <property type="entry name" value="JMJC"/>
    <property type="match status" value="1"/>
</dbReference>
<dbReference type="EMBL" id="JAUIQD010000001">
    <property type="protein sequence ID" value="KAK3363902.1"/>
    <property type="molecule type" value="Genomic_DNA"/>
</dbReference>
<dbReference type="GO" id="GO:0000785">
    <property type="term" value="C:chromatin"/>
    <property type="evidence" value="ECO:0007669"/>
    <property type="project" value="TreeGrafter"/>
</dbReference>
<dbReference type="Proteomes" id="UP001275084">
    <property type="component" value="Unassembled WGS sequence"/>
</dbReference>
<feature type="compositionally biased region" description="Low complexity" evidence="1">
    <location>
        <begin position="172"/>
        <end position="183"/>
    </location>
</feature>
<feature type="compositionally biased region" description="Basic and acidic residues" evidence="1">
    <location>
        <begin position="575"/>
        <end position="586"/>
    </location>
</feature>
<dbReference type="PANTHER" id="PTHR10694:SF7">
    <property type="entry name" value="[HISTONE H3]-TRIMETHYL-L-LYSINE(9) DEMETHYLASE"/>
    <property type="match status" value="1"/>
</dbReference>
<evidence type="ECO:0000259" key="2">
    <source>
        <dbReference type="PROSITE" id="PS51184"/>
    </source>
</evidence>
<feature type="region of interest" description="Disordered" evidence="1">
    <location>
        <begin position="80"/>
        <end position="253"/>
    </location>
</feature>
<organism evidence="3 4">
    <name type="scientific">Lasiosphaeria hispida</name>
    <dbReference type="NCBI Taxonomy" id="260671"/>
    <lineage>
        <taxon>Eukaryota</taxon>
        <taxon>Fungi</taxon>
        <taxon>Dikarya</taxon>
        <taxon>Ascomycota</taxon>
        <taxon>Pezizomycotina</taxon>
        <taxon>Sordariomycetes</taxon>
        <taxon>Sordariomycetidae</taxon>
        <taxon>Sordariales</taxon>
        <taxon>Lasiosphaeriaceae</taxon>
        <taxon>Lasiosphaeria</taxon>
    </lineage>
</organism>
<dbReference type="AlphaFoldDB" id="A0AAJ0MKM1"/>
<reference evidence="3" key="2">
    <citation type="submission" date="2023-06" db="EMBL/GenBank/DDBJ databases">
        <authorList>
            <consortium name="Lawrence Berkeley National Laboratory"/>
            <person name="Haridas S."/>
            <person name="Hensen N."/>
            <person name="Bonometti L."/>
            <person name="Westerberg I."/>
            <person name="Brannstrom I.O."/>
            <person name="Guillou S."/>
            <person name="Cros-Aarteil S."/>
            <person name="Calhoun S."/>
            <person name="Kuo A."/>
            <person name="Mondo S."/>
            <person name="Pangilinan J."/>
            <person name="Riley R."/>
            <person name="Labutti K."/>
            <person name="Andreopoulos B."/>
            <person name="Lipzen A."/>
            <person name="Chen C."/>
            <person name="Yanf M."/>
            <person name="Daum C."/>
            <person name="Ng V."/>
            <person name="Clum A."/>
            <person name="Steindorff A."/>
            <person name="Ohm R."/>
            <person name="Martin F."/>
            <person name="Silar P."/>
            <person name="Natvig D."/>
            <person name="Lalanne C."/>
            <person name="Gautier V."/>
            <person name="Ament-Velasquez S.L."/>
            <person name="Kruys A."/>
            <person name="Hutchinson M.I."/>
            <person name="Powell A.J."/>
            <person name="Barry K."/>
            <person name="Miller A.N."/>
            <person name="Grigoriev I.V."/>
            <person name="Debuchy R."/>
            <person name="Gladieux P."/>
            <person name="Thoren M.H."/>
            <person name="Johannesson H."/>
        </authorList>
    </citation>
    <scope>NUCLEOTIDE SEQUENCE</scope>
    <source>
        <strain evidence="3">CBS 955.72</strain>
    </source>
</reference>
<accession>A0AAJ0MKM1</accession>
<protein>
    <recommendedName>
        <fullName evidence="2">JmjC domain-containing protein</fullName>
    </recommendedName>
</protein>
<reference evidence="3" key="1">
    <citation type="journal article" date="2023" name="Mol. Phylogenet. Evol.">
        <title>Genome-scale phylogeny and comparative genomics of the fungal order Sordariales.</title>
        <authorList>
            <person name="Hensen N."/>
            <person name="Bonometti L."/>
            <person name="Westerberg I."/>
            <person name="Brannstrom I.O."/>
            <person name="Guillou S."/>
            <person name="Cros-Aarteil S."/>
            <person name="Calhoun S."/>
            <person name="Haridas S."/>
            <person name="Kuo A."/>
            <person name="Mondo S."/>
            <person name="Pangilinan J."/>
            <person name="Riley R."/>
            <person name="LaButti K."/>
            <person name="Andreopoulos B."/>
            <person name="Lipzen A."/>
            <person name="Chen C."/>
            <person name="Yan M."/>
            <person name="Daum C."/>
            <person name="Ng V."/>
            <person name="Clum A."/>
            <person name="Steindorff A."/>
            <person name="Ohm R.A."/>
            <person name="Martin F."/>
            <person name="Silar P."/>
            <person name="Natvig D.O."/>
            <person name="Lalanne C."/>
            <person name="Gautier V."/>
            <person name="Ament-Velasquez S.L."/>
            <person name="Kruys A."/>
            <person name="Hutchinson M.I."/>
            <person name="Powell A.J."/>
            <person name="Barry K."/>
            <person name="Miller A.N."/>
            <person name="Grigoriev I.V."/>
            <person name="Debuchy R."/>
            <person name="Gladieux P."/>
            <person name="Hiltunen Thoren M."/>
            <person name="Johannesson H."/>
        </authorList>
    </citation>
    <scope>NUCLEOTIDE SEQUENCE</scope>
    <source>
        <strain evidence="3">CBS 955.72</strain>
    </source>
</reference>
<dbReference type="PANTHER" id="PTHR10694">
    <property type="entry name" value="LYSINE-SPECIFIC DEMETHYLASE"/>
    <property type="match status" value="1"/>
</dbReference>
<feature type="compositionally biased region" description="Basic residues" evidence="1">
    <location>
        <begin position="587"/>
        <end position="596"/>
    </location>
</feature>
<evidence type="ECO:0000313" key="4">
    <source>
        <dbReference type="Proteomes" id="UP001275084"/>
    </source>
</evidence>
<dbReference type="InterPro" id="IPR003347">
    <property type="entry name" value="JmjC_dom"/>
</dbReference>
<dbReference type="Pfam" id="PF02373">
    <property type="entry name" value="JmjC"/>
    <property type="match status" value="1"/>
</dbReference>
<feature type="region of interest" description="Disordered" evidence="1">
    <location>
        <begin position="575"/>
        <end position="607"/>
    </location>
</feature>
<dbReference type="GO" id="GO:0032454">
    <property type="term" value="F:histone H3K9 demethylase activity"/>
    <property type="evidence" value="ECO:0007669"/>
    <property type="project" value="TreeGrafter"/>
</dbReference>
<dbReference type="GO" id="GO:0051864">
    <property type="term" value="F:histone H3K36 demethylase activity"/>
    <property type="evidence" value="ECO:0007669"/>
    <property type="project" value="TreeGrafter"/>
</dbReference>
<evidence type="ECO:0000256" key="1">
    <source>
        <dbReference type="SAM" id="MobiDB-lite"/>
    </source>
</evidence>
<dbReference type="GO" id="GO:0005634">
    <property type="term" value="C:nucleus"/>
    <property type="evidence" value="ECO:0007669"/>
    <property type="project" value="TreeGrafter"/>
</dbReference>
<dbReference type="SUPFAM" id="SSF51197">
    <property type="entry name" value="Clavaminate synthase-like"/>
    <property type="match status" value="1"/>
</dbReference>
<dbReference type="SMART" id="SM00558">
    <property type="entry name" value="JmjC"/>
    <property type="match status" value="1"/>
</dbReference>
<evidence type="ECO:0000313" key="3">
    <source>
        <dbReference type="EMBL" id="KAK3363902.1"/>
    </source>
</evidence>
<name>A0AAJ0MKM1_9PEZI</name>
<gene>
    <name evidence="3" type="ORF">B0T25DRAFT_528717</name>
</gene>
<keyword evidence="4" id="KW-1185">Reference proteome</keyword>
<dbReference type="GO" id="GO:0010468">
    <property type="term" value="P:regulation of gene expression"/>
    <property type="evidence" value="ECO:0007669"/>
    <property type="project" value="TreeGrafter"/>
</dbReference>
<proteinExistence type="predicted"/>
<sequence>MESVNPPNADLENAIGKIEVLLKKLKQLQSPRPRTKTWWDSRTHTRCTVRQEGAPTPDHISDTLTSIINEATNLLNAHKSPAINQGEPSLPSLGKASSALSPAEPDAPPSPAELNTPSPIEPDTLRSPAEPDTLRSPTEPERALSPAEPDTQLSPTEPDTLPLPAEPPSPAEPEMAPSPTEPDTFPPPAEPEDAPSPAELDRAPSPAEPPSPTEPDMLPSPAEPDSPLSPAEPDTPPSPAQLSKHGSSNRPVKKSSVAFEHEVDSGVLVLQPSSDQWQDFPSIIASAEALGAYRVGAFKVRLPAELHHPLPSREETAKARWCNGYCATALPNKTYRVGMPLKRQVLRPSPLCSLSTNEAFEQHEMLLSRKDGLDSVFYRTDISAETHQQRATNCLPEESMIWPLKGNLLSKTKCSIPGLHWPYAYESGSEFGASFSDHVEHFGLYSISHLHVGRKLWRIIPPSAADAFVEKLKESDSEITWECDQCVRHAGVFVPVSTLKEWGIPFTIVDQKASEIIITVPWAYHSGFSTGYTLAEAVNYAGGEWTPDAHTPCLASCPDHPILVDSLAFLGPGEEQQRVGEVENGKPKGRKGKGRRPKEQREPAGGNIEHPRIFPALPLEPAEQIPQMINYILSQQFPQRWLDCEDEEAFRARLEQFLPGGQLDQLLLVKIVRVICRGSRLIAFDFDDVKLIRARIRELLHTYDGLVLPVSTAGCWTLLVVDWRSGKLTSIGMDEQEAEDWITIFGQLVNAELQHNIQERGGYVGDSGIFCCFALEKYLGTVPHTSGDADVISLQARYLTSLLKTWISLSELEVFAGENTADQPDPTGELLFVQPYSTEKVSTCTESHECFLADLETHFPQGGEGWVNGDLGMEVKARVLQMVMQCSAPPTGPETHHEENQRTVGGLVAKLTNIRQKVQRYTFEQRFTLALLAQKYQGMLEEVSTGLQQSHSIRKRQWATNGSLEPKKRQQASTIALENIATQQTTMTTGDLKACINEGLSLLFLGSTLGYHILATFPCDVIRPHEFAIDFPTTRLCFKSLSKPINPNEYNNLQLAECFYFIKAFQILRPDLGAASIDPHTITWVSKHTKACIQNRPQLQWNLRPTKRQRRE</sequence>
<dbReference type="Gene3D" id="2.60.120.650">
    <property type="entry name" value="Cupin"/>
    <property type="match status" value="1"/>
</dbReference>
<feature type="domain" description="JmjC" evidence="2">
    <location>
        <begin position="384"/>
        <end position="557"/>
    </location>
</feature>
<feature type="compositionally biased region" description="Polar residues" evidence="1">
    <location>
        <begin position="240"/>
        <end position="250"/>
    </location>
</feature>